<name>A0A162SCU7_9CLOT</name>
<accession>A0A162SCU7</accession>
<keyword evidence="3" id="KW-1185">Reference proteome</keyword>
<dbReference type="EMBL" id="LWAE01000003">
    <property type="protein sequence ID" value="KZL91071.1"/>
    <property type="molecule type" value="Genomic_DNA"/>
</dbReference>
<feature type="domain" description="Zinc-ribbon" evidence="1">
    <location>
        <begin position="3"/>
        <end position="24"/>
    </location>
</feature>
<dbReference type="PATRIC" id="fig|1121326.3.peg.2843"/>
<evidence type="ECO:0000313" key="3">
    <source>
        <dbReference type="Proteomes" id="UP000076603"/>
    </source>
</evidence>
<gene>
    <name evidence="2" type="ORF">CLMAG_28290</name>
</gene>
<organism evidence="2 3">
    <name type="scientific">Clostridium magnum DSM 2767</name>
    <dbReference type="NCBI Taxonomy" id="1121326"/>
    <lineage>
        <taxon>Bacteria</taxon>
        <taxon>Bacillati</taxon>
        <taxon>Bacillota</taxon>
        <taxon>Clostridia</taxon>
        <taxon>Eubacteriales</taxon>
        <taxon>Clostridiaceae</taxon>
        <taxon>Clostridium</taxon>
    </lineage>
</organism>
<protein>
    <recommendedName>
        <fullName evidence="1">Zinc-ribbon domain-containing protein</fullName>
    </recommendedName>
</protein>
<dbReference type="InterPro" id="IPR026870">
    <property type="entry name" value="Zinc_ribbon_dom"/>
</dbReference>
<dbReference type="OrthoDB" id="1938678at2"/>
<comment type="caution">
    <text evidence="2">The sequence shown here is derived from an EMBL/GenBank/DDBJ whole genome shotgun (WGS) entry which is preliminary data.</text>
</comment>
<dbReference type="RefSeq" id="WP_066623139.1">
    <property type="nucleotide sequence ID" value="NZ_FQXL01000011.1"/>
</dbReference>
<evidence type="ECO:0000313" key="2">
    <source>
        <dbReference type="EMBL" id="KZL91071.1"/>
    </source>
</evidence>
<sequence>MICLKCGTEILDKSNFCSTCGTKILSEEAENYVKNNNYISFYNEPDKVVEGKENEYTLKYYYNKALKDIDTKNYSALLNTIEYLVTFYSDKKDIMDLCYKVVKIIERNNKDIDLRLISLKLQHTYPNKYSNLSTNIDYLKNSGLE</sequence>
<dbReference type="Pfam" id="PF13240">
    <property type="entry name" value="Zn_Ribbon_1"/>
    <property type="match status" value="1"/>
</dbReference>
<dbReference type="AlphaFoldDB" id="A0A162SCU7"/>
<reference evidence="2 3" key="1">
    <citation type="submission" date="2016-04" db="EMBL/GenBank/DDBJ databases">
        <title>Genome sequence of Clostridium magnum DSM 2767.</title>
        <authorList>
            <person name="Poehlein A."/>
            <person name="Uhlig R."/>
            <person name="Fischer R."/>
            <person name="Bahl H."/>
            <person name="Daniel R."/>
        </authorList>
    </citation>
    <scope>NUCLEOTIDE SEQUENCE [LARGE SCALE GENOMIC DNA]</scope>
    <source>
        <strain evidence="2 3">DSM 2767</strain>
    </source>
</reference>
<evidence type="ECO:0000259" key="1">
    <source>
        <dbReference type="Pfam" id="PF13240"/>
    </source>
</evidence>
<proteinExistence type="predicted"/>
<dbReference type="Proteomes" id="UP000076603">
    <property type="component" value="Unassembled WGS sequence"/>
</dbReference>